<name>A0ABN2SJF8_9PSEU</name>
<keyword evidence="3" id="KW-1185">Reference proteome</keyword>
<organism evidence="2 3">
    <name type="scientific">Amycolatopsis minnesotensis</name>
    <dbReference type="NCBI Taxonomy" id="337894"/>
    <lineage>
        <taxon>Bacteria</taxon>
        <taxon>Bacillati</taxon>
        <taxon>Actinomycetota</taxon>
        <taxon>Actinomycetes</taxon>
        <taxon>Pseudonocardiales</taxon>
        <taxon>Pseudonocardiaceae</taxon>
        <taxon>Amycolatopsis</taxon>
    </lineage>
</organism>
<gene>
    <name evidence="2" type="ORF">GCM10009754_77340</name>
</gene>
<feature type="compositionally biased region" description="Pro residues" evidence="1">
    <location>
        <begin position="109"/>
        <end position="120"/>
    </location>
</feature>
<dbReference type="Proteomes" id="UP001501116">
    <property type="component" value="Unassembled WGS sequence"/>
</dbReference>
<reference evidence="2 3" key="1">
    <citation type="journal article" date="2019" name="Int. J. Syst. Evol. Microbiol.">
        <title>The Global Catalogue of Microorganisms (GCM) 10K type strain sequencing project: providing services to taxonomists for standard genome sequencing and annotation.</title>
        <authorList>
            <consortium name="The Broad Institute Genomics Platform"/>
            <consortium name="The Broad Institute Genome Sequencing Center for Infectious Disease"/>
            <person name="Wu L."/>
            <person name="Ma J."/>
        </authorList>
    </citation>
    <scope>NUCLEOTIDE SEQUENCE [LARGE SCALE GENOMIC DNA]</scope>
    <source>
        <strain evidence="2 3">JCM 14545</strain>
    </source>
</reference>
<feature type="compositionally biased region" description="Polar residues" evidence="1">
    <location>
        <begin position="39"/>
        <end position="56"/>
    </location>
</feature>
<dbReference type="EMBL" id="BAAANN010000047">
    <property type="protein sequence ID" value="GAA1987798.1"/>
    <property type="molecule type" value="Genomic_DNA"/>
</dbReference>
<evidence type="ECO:0000313" key="2">
    <source>
        <dbReference type="EMBL" id="GAA1987798.1"/>
    </source>
</evidence>
<comment type="caution">
    <text evidence="2">The sequence shown here is derived from an EMBL/GenBank/DDBJ whole genome shotgun (WGS) entry which is preliminary data.</text>
</comment>
<feature type="compositionally biased region" description="Basic and acidic residues" evidence="1">
    <location>
        <begin position="12"/>
        <end position="24"/>
    </location>
</feature>
<feature type="compositionally biased region" description="Polar residues" evidence="1">
    <location>
        <begin position="124"/>
        <end position="154"/>
    </location>
</feature>
<feature type="region of interest" description="Disordered" evidence="1">
    <location>
        <begin position="1"/>
        <end position="161"/>
    </location>
</feature>
<proteinExistence type="predicted"/>
<sequence>MAPVGAGLWSSREAEGMDPRDRADAQLSRARARGAYVVTSDNATSPMDSSNTQQIPRSVVSEIDRSDDPDTTTVLPSELIEAASHLANEESTARLERPSQARGQQTAPLPQPTKPQPRPRPQAEQNTPREGVSSVSGIVPTTTQDAPANGQSALSRRLEGL</sequence>
<accession>A0ABN2SJF8</accession>
<feature type="compositionally biased region" description="Basic and acidic residues" evidence="1">
    <location>
        <begin position="87"/>
        <end position="99"/>
    </location>
</feature>
<evidence type="ECO:0000313" key="3">
    <source>
        <dbReference type="Proteomes" id="UP001501116"/>
    </source>
</evidence>
<evidence type="ECO:0000256" key="1">
    <source>
        <dbReference type="SAM" id="MobiDB-lite"/>
    </source>
</evidence>
<protein>
    <submittedName>
        <fullName evidence="2">Uncharacterized protein</fullName>
    </submittedName>
</protein>